<protein>
    <recommendedName>
        <fullName evidence="5">Apple domain-containing protein</fullName>
    </recommendedName>
</protein>
<comment type="caution">
    <text evidence="3">The sequence shown here is derived from an EMBL/GenBank/DDBJ whole genome shotgun (WGS) entry which is preliminary data.</text>
</comment>
<evidence type="ECO:0000256" key="2">
    <source>
        <dbReference type="SAM" id="SignalP"/>
    </source>
</evidence>
<organism evidence="3 4">
    <name type="scientific">Fusarium sarcochroum</name>
    <dbReference type="NCBI Taxonomy" id="1208366"/>
    <lineage>
        <taxon>Eukaryota</taxon>
        <taxon>Fungi</taxon>
        <taxon>Dikarya</taxon>
        <taxon>Ascomycota</taxon>
        <taxon>Pezizomycotina</taxon>
        <taxon>Sordariomycetes</taxon>
        <taxon>Hypocreomycetidae</taxon>
        <taxon>Hypocreales</taxon>
        <taxon>Nectriaceae</taxon>
        <taxon>Fusarium</taxon>
        <taxon>Fusarium lateritium species complex</taxon>
    </lineage>
</organism>
<reference evidence="3" key="2">
    <citation type="submission" date="2020-05" db="EMBL/GenBank/DDBJ databases">
        <authorList>
            <person name="Kim H.-S."/>
            <person name="Proctor R.H."/>
            <person name="Brown D.W."/>
        </authorList>
    </citation>
    <scope>NUCLEOTIDE SEQUENCE</scope>
    <source>
        <strain evidence="3">NRRL 20472</strain>
    </source>
</reference>
<sequence length="149" mass="15506">MPSTTKTIAVAVAALAASGVEGTKCKPTEDTCTSYTLKDDAGPECGVAGKLKRGKVVGSLSLEDCAKDCIDSDYFKCELIGYAPIAGSDDIGICTLYSDTKFTPKPKGPVKYYDPGCFTCSRGGRGGRGGRGRGGRGGVYGGRIRRTED</sequence>
<dbReference type="Proteomes" id="UP000622797">
    <property type="component" value="Unassembled WGS sequence"/>
</dbReference>
<evidence type="ECO:0000256" key="1">
    <source>
        <dbReference type="SAM" id="MobiDB-lite"/>
    </source>
</evidence>
<dbReference type="EMBL" id="JABEXW010000602">
    <property type="protein sequence ID" value="KAF4961784.1"/>
    <property type="molecule type" value="Genomic_DNA"/>
</dbReference>
<proteinExistence type="predicted"/>
<evidence type="ECO:0008006" key="5">
    <source>
        <dbReference type="Google" id="ProtNLM"/>
    </source>
</evidence>
<feature type="signal peptide" evidence="2">
    <location>
        <begin position="1"/>
        <end position="22"/>
    </location>
</feature>
<evidence type="ECO:0000313" key="4">
    <source>
        <dbReference type="Proteomes" id="UP000622797"/>
    </source>
</evidence>
<dbReference type="Gene3D" id="3.50.4.10">
    <property type="entry name" value="Hepatocyte Growth Factor"/>
    <property type="match status" value="1"/>
</dbReference>
<keyword evidence="4" id="KW-1185">Reference proteome</keyword>
<feature type="chain" id="PRO_5034503409" description="Apple domain-containing protein" evidence="2">
    <location>
        <begin position="23"/>
        <end position="149"/>
    </location>
</feature>
<name>A0A8H4TQ04_9HYPO</name>
<keyword evidence="2" id="KW-0732">Signal</keyword>
<dbReference type="AlphaFoldDB" id="A0A8H4TQ04"/>
<feature type="region of interest" description="Disordered" evidence="1">
    <location>
        <begin position="126"/>
        <end position="149"/>
    </location>
</feature>
<evidence type="ECO:0000313" key="3">
    <source>
        <dbReference type="EMBL" id="KAF4961784.1"/>
    </source>
</evidence>
<accession>A0A8H4TQ04</accession>
<gene>
    <name evidence="3" type="ORF">FSARC_10080</name>
</gene>
<reference evidence="3" key="1">
    <citation type="journal article" date="2020" name="BMC Genomics">
        <title>Correction to: Identification and distribution of gene clusters required for synthesis of sphingolipid metabolism inhibitors in diverse species of the filamentous fungus Fusarium.</title>
        <authorList>
            <person name="Kim H.S."/>
            <person name="Lohmar J.M."/>
            <person name="Busman M."/>
            <person name="Brown D.W."/>
            <person name="Naumann T.A."/>
            <person name="Divon H.H."/>
            <person name="Lysoe E."/>
            <person name="Uhlig S."/>
            <person name="Proctor R.H."/>
        </authorList>
    </citation>
    <scope>NUCLEOTIDE SEQUENCE</scope>
    <source>
        <strain evidence="3">NRRL 20472</strain>
    </source>
</reference>